<dbReference type="AlphaFoldDB" id="A0A385SLG5"/>
<dbReference type="GO" id="GO:0016787">
    <property type="term" value="F:hydrolase activity"/>
    <property type="evidence" value="ECO:0007669"/>
    <property type="project" value="InterPro"/>
</dbReference>
<accession>A0A385SLG5</accession>
<dbReference type="EMBL" id="CP032382">
    <property type="protein sequence ID" value="AYB30775.1"/>
    <property type="molecule type" value="Genomic_DNA"/>
</dbReference>
<dbReference type="PANTHER" id="PTHR43143">
    <property type="entry name" value="METALLOPHOSPHOESTERASE, CALCINEURIN SUPERFAMILY"/>
    <property type="match status" value="1"/>
</dbReference>
<sequence>MFLIMATRREFIRHISSASLVMLGGSVLKLTPADAAWLKKDVVLRFAVASDGHYGEKNTDYVSFFETMTGQVTKFHQQNPLDFCVINGDIIHDEKDFLVPAKAQLDKLPVKYYVTKGNHDKVSDDYWNEFWGMPVNHDVAIKENVLLLATTSNEKGEYLSPNLDWMKAKLEEHQQKKNVFVFVHIPQAKWAKFSLETPAFLEMMKEHKNIRGVFHGHEHEEDGVKMIGTVPYMFDSHFGGSWGTAYKGFRVVELMRDGSYLTYIMNPTKKINQASF</sequence>
<feature type="domain" description="Calcineurin-like phosphoesterase" evidence="1">
    <location>
        <begin position="44"/>
        <end position="220"/>
    </location>
</feature>
<evidence type="ECO:0000259" key="1">
    <source>
        <dbReference type="Pfam" id="PF00149"/>
    </source>
</evidence>
<name>A0A385SLG5_9BACT</name>
<dbReference type="KEGG" id="chk:D4L85_09370"/>
<gene>
    <name evidence="2" type="ORF">D4L85_09370</name>
</gene>
<dbReference type="InterPro" id="IPR051918">
    <property type="entry name" value="STPP_CPPED1"/>
</dbReference>
<keyword evidence="3" id="KW-1185">Reference proteome</keyword>
<proteinExistence type="predicted"/>
<dbReference type="Pfam" id="PF00149">
    <property type="entry name" value="Metallophos"/>
    <property type="match status" value="1"/>
</dbReference>
<dbReference type="Gene3D" id="3.60.21.10">
    <property type="match status" value="1"/>
</dbReference>
<organism evidence="2 3">
    <name type="scientific">Chryseolinea soli</name>
    <dbReference type="NCBI Taxonomy" id="2321403"/>
    <lineage>
        <taxon>Bacteria</taxon>
        <taxon>Pseudomonadati</taxon>
        <taxon>Bacteroidota</taxon>
        <taxon>Cytophagia</taxon>
        <taxon>Cytophagales</taxon>
        <taxon>Fulvivirgaceae</taxon>
        <taxon>Chryseolinea</taxon>
    </lineage>
</organism>
<evidence type="ECO:0000313" key="3">
    <source>
        <dbReference type="Proteomes" id="UP000266183"/>
    </source>
</evidence>
<evidence type="ECO:0000313" key="2">
    <source>
        <dbReference type="EMBL" id="AYB30775.1"/>
    </source>
</evidence>
<dbReference type="InterPro" id="IPR004843">
    <property type="entry name" value="Calcineurin-like_PHP"/>
</dbReference>
<reference evidence="3" key="1">
    <citation type="submission" date="2018-09" db="EMBL/GenBank/DDBJ databases">
        <title>Chryseolinea sp. KIS68-18 isolated from soil.</title>
        <authorList>
            <person name="Weon H.-Y."/>
            <person name="Kwon S.-W."/>
            <person name="Lee S.A."/>
        </authorList>
    </citation>
    <scope>NUCLEOTIDE SEQUENCE [LARGE SCALE GENOMIC DNA]</scope>
    <source>
        <strain evidence="3">KIS68-18</strain>
    </source>
</reference>
<dbReference type="InterPro" id="IPR029052">
    <property type="entry name" value="Metallo-depent_PP-like"/>
</dbReference>
<protein>
    <submittedName>
        <fullName evidence="2">Metallophosphoesterase</fullName>
    </submittedName>
</protein>
<dbReference type="PANTHER" id="PTHR43143:SF1">
    <property type="entry name" value="SERINE_THREONINE-PROTEIN PHOSPHATASE CPPED1"/>
    <property type="match status" value="1"/>
</dbReference>
<dbReference type="Proteomes" id="UP000266183">
    <property type="component" value="Chromosome"/>
</dbReference>
<dbReference type="SUPFAM" id="SSF56300">
    <property type="entry name" value="Metallo-dependent phosphatases"/>
    <property type="match status" value="1"/>
</dbReference>